<organism evidence="2 3">
    <name type="scientific">Catharus ustulatus</name>
    <name type="common">Russet-backed thrush</name>
    <name type="synonym">Hylocichla ustulatus</name>
    <dbReference type="NCBI Taxonomy" id="91951"/>
    <lineage>
        <taxon>Eukaryota</taxon>
        <taxon>Metazoa</taxon>
        <taxon>Chordata</taxon>
        <taxon>Craniata</taxon>
        <taxon>Vertebrata</taxon>
        <taxon>Euteleostomi</taxon>
        <taxon>Archelosauria</taxon>
        <taxon>Archosauria</taxon>
        <taxon>Dinosauria</taxon>
        <taxon>Saurischia</taxon>
        <taxon>Theropoda</taxon>
        <taxon>Coelurosauria</taxon>
        <taxon>Aves</taxon>
        <taxon>Neognathae</taxon>
        <taxon>Neoaves</taxon>
        <taxon>Telluraves</taxon>
        <taxon>Australaves</taxon>
        <taxon>Passeriformes</taxon>
        <taxon>Turdidae</taxon>
        <taxon>Catharus</taxon>
    </lineage>
</organism>
<keyword evidence="3" id="KW-1185">Reference proteome</keyword>
<dbReference type="InterPro" id="IPR039031">
    <property type="entry name" value="Mucolipin"/>
</dbReference>
<dbReference type="InterPro" id="IPR049134">
    <property type="entry name" value="MCLN_ECD"/>
</dbReference>
<protein>
    <submittedName>
        <fullName evidence="2">Mucolipin 2</fullName>
    </submittedName>
</protein>
<reference evidence="2" key="2">
    <citation type="submission" date="2025-08" db="UniProtKB">
        <authorList>
            <consortium name="Ensembl"/>
        </authorList>
    </citation>
    <scope>IDENTIFICATION</scope>
</reference>
<evidence type="ECO:0000259" key="1">
    <source>
        <dbReference type="Pfam" id="PF21381"/>
    </source>
</evidence>
<evidence type="ECO:0000313" key="2">
    <source>
        <dbReference type="Ensembl" id="ENSCUSP00005004683.1"/>
    </source>
</evidence>
<accession>A0A8C3TX45</accession>
<evidence type="ECO:0000313" key="3">
    <source>
        <dbReference type="Proteomes" id="UP000694563"/>
    </source>
</evidence>
<dbReference type="Pfam" id="PF21381">
    <property type="entry name" value="MCLN_ECD"/>
    <property type="match status" value="1"/>
</dbReference>
<dbReference type="Ensembl" id="ENSCUST00005004888.1">
    <property type="protein sequence ID" value="ENSCUSP00005004683.1"/>
    <property type="gene ID" value="ENSCUSG00005003041.1"/>
</dbReference>
<proteinExistence type="predicted"/>
<name>A0A8C3TX45_CATUS</name>
<reference evidence="2" key="3">
    <citation type="submission" date="2025-09" db="UniProtKB">
        <authorList>
            <consortium name="Ensembl"/>
        </authorList>
    </citation>
    <scope>IDENTIFICATION</scope>
</reference>
<feature type="domain" description="Mucolipin extracytosolic" evidence="1">
    <location>
        <begin position="99"/>
        <end position="257"/>
    </location>
</feature>
<dbReference type="PANTHER" id="PTHR12127:SF4">
    <property type="entry name" value="MUCOLIPIN-2"/>
    <property type="match status" value="1"/>
</dbReference>
<sequence length="274" mass="31982">MIFNDVIKQKYFYTAMRKLSAKAFCWFLINVICGRNMMTQSDLDLRETALKEDLKFYFMNPCEKYRARRQIPWKLALQILKILMVTTQLVFFGLSNQLVVSFKEENTVAFKHIFLKGYSGTDEDDYSCSIYTQQDAYDSIFYVINQYRHLKNISLGTLGYEHEESGLKICKQQYRRGTMLPSNDTLNIDVSTETGTVLLYLKCLCVYISVIFECISTLFQICRLIQVEISFKLKGIALQTIHARELPDCYAFQNTVSENGLWHFQHCMCNESLS</sequence>
<dbReference type="AlphaFoldDB" id="A0A8C3TX45"/>
<dbReference type="PANTHER" id="PTHR12127">
    <property type="entry name" value="MUCOLIPIN"/>
    <property type="match status" value="1"/>
</dbReference>
<dbReference type="Proteomes" id="UP000694563">
    <property type="component" value="Chromosome 9"/>
</dbReference>
<dbReference type="GO" id="GO:0016020">
    <property type="term" value="C:membrane"/>
    <property type="evidence" value="ECO:0007669"/>
    <property type="project" value="TreeGrafter"/>
</dbReference>
<dbReference type="GO" id="GO:0072345">
    <property type="term" value="F:NAADP-sensitive calcium-release channel activity"/>
    <property type="evidence" value="ECO:0007669"/>
    <property type="project" value="TreeGrafter"/>
</dbReference>
<reference evidence="2" key="1">
    <citation type="submission" date="2020-10" db="EMBL/GenBank/DDBJ databases">
        <title>Catharus ustulatus (Swainson's thrush) genome, bCatUst1, primary haplotype v2.</title>
        <authorList>
            <person name="Delmore K."/>
            <person name="Vafadar M."/>
            <person name="Formenti G."/>
            <person name="Chow W."/>
            <person name="Pelan S."/>
            <person name="Howe K."/>
            <person name="Rhie A."/>
            <person name="Mountcastle J."/>
            <person name="Haase B."/>
            <person name="Fedrigo O."/>
            <person name="Jarvis E.D."/>
        </authorList>
    </citation>
    <scope>NUCLEOTIDE SEQUENCE [LARGE SCALE GENOMIC DNA]</scope>
</reference>